<evidence type="ECO:0000313" key="2">
    <source>
        <dbReference type="Proteomes" id="UP001576780"/>
    </source>
</evidence>
<reference evidence="1 2" key="1">
    <citation type="submission" date="2024-09" db="EMBL/GenBank/DDBJ databases">
        <title>Floridaenema gen nov. (Aerosakkonemataceae, Aerosakkonematales ord. nov., Cyanobacteria) from benthic tropical and subtropical fresh waters, with the description of four new species.</title>
        <authorList>
            <person name="Moretto J.A."/>
            <person name="Berthold D.E."/>
            <person name="Lefler F.W."/>
            <person name="Huang I.-S."/>
            <person name="Laughinghouse H. IV."/>
        </authorList>
    </citation>
    <scope>NUCLEOTIDE SEQUENCE [LARGE SCALE GENOMIC DNA]</scope>
    <source>
        <strain evidence="1 2">BLCC-F167</strain>
    </source>
</reference>
<keyword evidence="2" id="KW-1185">Reference proteome</keyword>
<dbReference type="RefSeq" id="WP_413282074.1">
    <property type="nucleotide sequence ID" value="NZ_JBHFNT010000326.1"/>
</dbReference>
<comment type="caution">
    <text evidence="1">The sequence shown here is derived from an EMBL/GenBank/DDBJ whole genome shotgun (WGS) entry which is preliminary data.</text>
</comment>
<dbReference type="Proteomes" id="UP001576780">
    <property type="component" value="Unassembled WGS sequence"/>
</dbReference>
<proteinExistence type="predicted"/>
<dbReference type="EMBL" id="JBHFNT010000326">
    <property type="protein sequence ID" value="MFB2839814.1"/>
    <property type="molecule type" value="Genomic_DNA"/>
</dbReference>
<accession>A0ABV4WXG8</accession>
<evidence type="ECO:0008006" key="3">
    <source>
        <dbReference type="Google" id="ProtNLM"/>
    </source>
</evidence>
<gene>
    <name evidence="1" type="ORF">ACE1CA_35450</name>
</gene>
<sequence>MSKRKDGRIVIAPIGEYYEDLLALSAWASGQSKSMQGSALLRQKLDEIKASIDDAIAQAAKKRGLSPDEVRAKILNGESL</sequence>
<evidence type="ECO:0000313" key="1">
    <source>
        <dbReference type="EMBL" id="MFB2839814.1"/>
    </source>
</evidence>
<name>A0ABV4WXG8_9CYAN</name>
<protein>
    <recommendedName>
        <fullName evidence="3">CopG family transcriptional regulator</fullName>
    </recommendedName>
</protein>
<organism evidence="1 2">
    <name type="scientific">Floridaenema evergladense BLCC-F167</name>
    <dbReference type="NCBI Taxonomy" id="3153639"/>
    <lineage>
        <taxon>Bacteria</taxon>
        <taxon>Bacillati</taxon>
        <taxon>Cyanobacteriota</taxon>
        <taxon>Cyanophyceae</taxon>
        <taxon>Oscillatoriophycideae</taxon>
        <taxon>Aerosakkonematales</taxon>
        <taxon>Aerosakkonemataceae</taxon>
        <taxon>Floridanema</taxon>
        <taxon>Floridanema evergladense</taxon>
    </lineage>
</organism>